<sequence length="117" mass="12871">MGHGAIELAMLKGIFPLSHSGGRSISFSHIGMMSMLTAAGATPNRYCCTTTTKGPTPQRFLDRAYRTSDLDWSLNTNMFFSLPLNTRVPSDCYEMRVVQGDFIFQSIDHSGLALTDS</sequence>
<gene>
    <name evidence="1" type="ORF">C5167_006631</name>
</gene>
<keyword evidence="2" id="KW-1185">Reference proteome</keyword>
<name>A0A4Y7JHU7_PAPSO</name>
<dbReference type="Gramene" id="RZC59329">
    <property type="protein sequence ID" value="RZC59329"/>
    <property type="gene ID" value="C5167_006631"/>
</dbReference>
<dbReference type="Proteomes" id="UP000316621">
    <property type="component" value="Chromosome 4"/>
</dbReference>
<proteinExistence type="predicted"/>
<reference evidence="1 2" key="1">
    <citation type="journal article" date="2018" name="Science">
        <title>The opium poppy genome and morphinan production.</title>
        <authorList>
            <person name="Guo L."/>
            <person name="Winzer T."/>
            <person name="Yang X."/>
            <person name="Li Y."/>
            <person name="Ning Z."/>
            <person name="He Z."/>
            <person name="Teodor R."/>
            <person name="Lu Y."/>
            <person name="Bowser T.A."/>
            <person name="Graham I.A."/>
            <person name="Ye K."/>
        </authorList>
    </citation>
    <scope>NUCLEOTIDE SEQUENCE [LARGE SCALE GENOMIC DNA]</scope>
    <source>
        <strain evidence="2">cv. HN1</strain>
        <tissue evidence="1">Leaves</tissue>
    </source>
</reference>
<evidence type="ECO:0000313" key="2">
    <source>
        <dbReference type="Proteomes" id="UP000316621"/>
    </source>
</evidence>
<dbReference type="AlphaFoldDB" id="A0A4Y7JHU7"/>
<organism evidence="1 2">
    <name type="scientific">Papaver somniferum</name>
    <name type="common">Opium poppy</name>
    <dbReference type="NCBI Taxonomy" id="3469"/>
    <lineage>
        <taxon>Eukaryota</taxon>
        <taxon>Viridiplantae</taxon>
        <taxon>Streptophyta</taxon>
        <taxon>Embryophyta</taxon>
        <taxon>Tracheophyta</taxon>
        <taxon>Spermatophyta</taxon>
        <taxon>Magnoliopsida</taxon>
        <taxon>Ranunculales</taxon>
        <taxon>Papaveraceae</taxon>
        <taxon>Papaveroideae</taxon>
        <taxon>Papaver</taxon>
    </lineage>
</organism>
<accession>A0A4Y7JHU7</accession>
<dbReference type="EMBL" id="CM010718">
    <property type="protein sequence ID" value="RZC59329.1"/>
    <property type="molecule type" value="Genomic_DNA"/>
</dbReference>
<protein>
    <submittedName>
        <fullName evidence="1">Uncharacterized protein</fullName>
    </submittedName>
</protein>
<evidence type="ECO:0000313" key="1">
    <source>
        <dbReference type="EMBL" id="RZC59329.1"/>
    </source>
</evidence>